<dbReference type="InterPro" id="IPR019734">
    <property type="entry name" value="TPR_rpt"/>
</dbReference>
<feature type="region of interest" description="Disordered" evidence="8">
    <location>
        <begin position="1959"/>
        <end position="1986"/>
    </location>
</feature>
<protein>
    <recommendedName>
        <fullName evidence="13">E3 SUMO-protein ligase RanBP2</fullName>
    </recommendedName>
</protein>
<feature type="region of interest" description="Disordered" evidence="8">
    <location>
        <begin position="2485"/>
        <end position="2538"/>
    </location>
</feature>
<feature type="region of interest" description="Disordered" evidence="8">
    <location>
        <begin position="1384"/>
        <end position="1420"/>
    </location>
</feature>
<feature type="region of interest" description="Disordered" evidence="8">
    <location>
        <begin position="2579"/>
        <end position="2611"/>
    </location>
</feature>
<dbReference type="Gene3D" id="4.10.1060.10">
    <property type="entry name" value="Zinc finger, RanBP2-type"/>
    <property type="match status" value="2"/>
</dbReference>
<evidence type="ECO:0000259" key="10">
    <source>
        <dbReference type="PROSITE" id="PS50199"/>
    </source>
</evidence>
<dbReference type="FunFam" id="2.30.29.30:FF:000018">
    <property type="entry name" value="E3 SUMO-protein ligase RanBP2"/>
    <property type="match status" value="3"/>
</dbReference>
<gene>
    <name evidence="11" type="ORF">PYW07_014503</name>
</gene>
<dbReference type="InterPro" id="IPR001876">
    <property type="entry name" value="Znf_RanBP2"/>
</dbReference>
<evidence type="ECO:0000259" key="9">
    <source>
        <dbReference type="PROSITE" id="PS50196"/>
    </source>
</evidence>
<comment type="caution">
    <text evidence="11">The sequence shown here is derived from an EMBL/GenBank/DDBJ whole genome shotgun (WGS) entry which is preliminary data.</text>
</comment>
<dbReference type="PROSITE" id="PS50199">
    <property type="entry name" value="ZF_RANBP2_2"/>
    <property type="match status" value="2"/>
</dbReference>
<dbReference type="PANTHER" id="PTHR23138">
    <property type="entry name" value="RAN BINDING PROTEIN"/>
    <property type="match status" value="1"/>
</dbReference>
<feature type="region of interest" description="Disordered" evidence="8">
    <location>
        <begin position="2352"/>
        <end position="2372"/>
    </location>
</feature>
<feature type="domain" description="RanBD1" evidence="9">
    <location>
        <begin position="1514"/>
        <end position="1651"/>
    </location>
</feature>
<dbReference type="GO" id="GO:0005643">
    <property type="term" value="C:nuclear pore"/>
    <property type="evidence" value="ECO:0007669"/>
    <property type="project" value="TreeGrafter"/>
</dbReference>
<keyword evidence="3 5" id="KW-0863">Zinc-finger</keyword>
<feature type="domain" description="RanBD1" evidence="9">
    <location>
        <begin position="1248"/>
        <end position="1379"/>
    </location>
</feature>
<dbReference type="InterPro" id="IPR000156">
    <property type="entry name" value="Ran_bind_dom"/>
</dbReference>
<keyword evidence="12" id="KW-1185">Reference proteome</keyword>
<reference evidence="11" key="1">
    <citation type="submission" date="2023-03" db="EMBL/GenBank/DDBJ databases">
        <title>Chromosome-level genomes of two armyworms, Mythimna separata and Mythimna loreyi, provide insights into the biosynthesis and reception of sex pheromones.</title>
        <authorList>
            <person name="Zhao H."/>
        </authorList>
    </citation>
    <scope>NUCLEOTIDE SEQUENCE</scope>
    <source>
        <strain evidence="11">BeijingLab</strain>
        <tissue evidence="11">Pupa</tissue>
    </source>
</reference>
<dbReference type="PROSITE" id="PS50005">
    <property type="entry name" value="TPR"/>
    <property type="match status" value="1"/>
</dbReference>
<evidence type="ECO:0000256" key="1">
    <source>
        <dbReference type="ARBA" id="ARBA00022553"/>
    </source>
</evidence>
<dbReference type="EMBL" id="JARGEI010000003">
    <property type="protein sequence ID" value="KAJ8733952.1"/>
    <property type="molecule type" value="Genomic_DNA"/>
</dbReference>
<dbReference type="CDD" id="cd13171">
    <property type="entry name" value="RanBD1_RanBP2_insect-like"/>
    <property type="match status" value="1"/>
</dbReference>
<feature type="region of interest" description="Disordered" evidence="8">
    <location>
        <begin position="760"/>
        <end position="781"/>
    </location>
</feature>
<dbReference type="PROSITE" id="PS50196">
    <property type="entry name" value="RANBD1"/>
    <property type="match status" value="4"/>
</dbReference>
<feature type="compositionally biased region" description="Polar residues" evidence="8">
    <location>
        <begin position="1802"/>
        <end position="1812"/>
    </location>
</feature>
<feature type="coiled-coil region" evidence="7">
    <location>
        <begin position="1639"/>
        <end position="1666"/>
    </location>
</feature>
<evidence type="ECO:0000256" key="2">
    <source>
        <dbReference type="ARBA" id="ARBA00022723"/>
    </source>
</evidence>
<feature type="domain" description="RanBD1" evidence="9">
    <location>
        <begin position="2610"/>
        <end position="2747"/>
    </location>
</feature>
<evidence type="ECO:0000256" key="4">
    <source>
        <dbReference type="ARBA" id="ARBA00022833"/>
    </source>
</evidence>
<evidence type="ECO:0000256" key="7">
    <source>
        <dbReference type="SAM" id="Coils"/>
    </source>
</evidence>
<keyword evidence="1" id="KW-0597">Phosphoprotein</keyword>
<feature type="domain" description="RanBD1" evidence="9">
    <location>
        <begin position="1996"/>
        <end position="2124"/>
    </location>
</feature>
<feature type="repeat" description="TPR" evidence="6">
    <location>
        <begin position="59"/>
        <end position="92"/>
    </location>
</feature>
<evidence type="ECO:0000313" key="12">
    <source>
        <dbReference type="Proteomes" id="UP001231518"/>
    </source>
</evidence>
<keyword evidence="6" id="KW-0802">TPR repeat</keyword>
<dbReference type="Gene3D" id="2.30.29.30">
    <property type="entry name" value="Pleckstrin-homology domain (PH domain)/Phosphotyrosine-binding domain (PTB)"/>
    <property type="match status" value="5"/>
</dbReference>
<dbReference type="InterPro" id="IPR011993">
    <property type="entry name" value="PH-like_dom_sf"/>
</dbReference>
<feature type="domain" description="RanBP2-type" evidence="10">
    <location>
        <begin position="1678"/>
        <end position="1707"/>
    </location>
</feature>
<feature type="region of interest" description="Disordered" evidence="8">
    <location>
        <begin position="1794"/>
        <end position="1824"/>
    </location>
</feature>
<feature type="compositionally biased region" description="Polar residues" evidence="8">
    <location>
        <begin position="2356"/>
        <end position="2371"/>
    </location>
</feature>
<organism evidence="11 12">
    <name type="scientific">Mythimna separata</name>
    <name type="common">Oriental armyworm</name>
    <name type="synonym">Pseudaletia separata</name>
    <dbReference type="NCBI Taxonomy" id="271217"/>
    <lineage>
        <taxon>Eukaryota</taxon>
        <taxon>Metazoa</taxon>
        <taxon>Ecdysozoa</taxon>
        <taxon>Arthropoda</taxon>
        <taxon>Hexapoda</taxon>
        <taxon>Insecta</taxon>
        <taxon>Pterygota</taxon>
        <taxon>Neoptera</taxon>
        <taxon>Endopterygota</taxon>
        <taxon>Lepidoptera</taxon>
        <taxon>Glossata</taxon>
        <taxon>Ditrysia</taxon>
        <taxon>Noctuoidea</taxon>
        <taxon>Noctuidae</taxon>
        <taxon>Noctuinae</taxon>
        <taxon>Hadenini</taxon>
        <taxon>Mythimna</taxon>
    </lineage>
</organism>
<evidence type="ECO:0000256" key="5">
    <source>
        <dbReference type="PROSITE-ProRule" id="PRU00322"/>
    </source>
</evidence>
<feature type="compositionally biased region" description="Acidic residues" evidence="8">
    <location>
        <begin position="2595"/>
        <end position="2607"/>
    </location>
</feature>
<evidence type="ECO:0000256" key="3">
    <source>
        <dbReference type="ARBA" id="ARBA00022771"/>
    </source>
</evidence>
<dbReference type="InterPro" id="IPR036443">
    <property type="entry name" value="Znf_RanBP2_sf"/>
</dbReference>
<feature type="compositionally biased region" description="Low complexity" evidence="8">
    <location>
        <begin position="2489"/>
        <end position="2504"/>
    </location>
</feature>
<dbReference type="CDD" id="cd13172">
    <property type="entry name" value="RanBD2_RanBP2_insect-like"/>
    <property type="match status" value="1"/>
</dbReference>
<feature type="compositionally biased region" description="Low complexity" evidence="8">
    <location>
        <begin position="2804"/>
        <end position="2820"/>
    </location>
</feature>
<dbReference type="Gene3D" id="1.25.40.10">
    <property type="entry name" value="Tetratricopeptide repeat domain"/>
    <property type="match status" value="1"/>
</dbReference>
<feature type="region of interest" description="Disordered" evidence="8">
    <location>
        <begin position="2802"/>
        <end position="2821"/>
    </location>
</feature>
<name>A0AAD7YYG4_MYTSE</name>
<dbReference type="GO" id="GO:0008270">
    <property type="term" value="F:zinc ion binding"/>
    <property type="evidence" value="ECO:0007669"/>
    <property type="project" value="UniProtKB-KW"/>
</dbReference>
<dbReference type="InterPro" id="IPR045255">
    <property type="entry name" value="RanBP1-like"/>
</dbReference>
<evidence type="ECO:0008006" key="13">
    <source>
        <dbReference type="Google" id="ProtNLM"/>
    </source>
</evidence>
<proteinExistence type="predicted"/>
<feature type="region of interest" description="Disordered" evidence="8">
    <location>
        <begin position="2277"/>
        <end position="2302"/>
    </location>
</feature>
<keyword evidence="4" id="KW-0862">Zinc</keyword>
<evidence type="ECO:0000256" key="6">
    <source>
        <dbReference type="PROSITE-ProRule" id="PRU00339"/>
    </source>
</evidence>
<dbReference type="Pfam" id="PF00638">
    <property type="entry name" value="Ran_BP1"/>
    <property type="match status" value="4"/>
</dbReference>
<dbReference type="Proteomes" id="UP001231518">
    <property type="component" value="Chromosome 5"/>
</dbReference>
<sequence length="2976" mass="330258">MYRNKKDVDKHVETLLGKLTAKEFKSRAYSVARLYFEVGDYSNCQKYVEQYLTQKDNNAAAYKLLGQALQKMGLKEKALEQYKASLDIDPAQTSTILDICELLADDEVIIEPGRAKYWCEKAEAIFPRHPVTFRLRERLIAVSNPDPEALVHLLRSELAIRPKDPSLHARLLNHYLNINQVKEAFDHTCNVEFGGKTFINNYGWYELLNDLLKHNSHNTSDWLYQLLFLTVKERICLLSITEQPTGSSKSLIESNELLHAYDQAIESVAKLGASPGFGEFHNALLQHHRGQVAFHAATLILKKAKKDQMSWREATKLAAPLMLVAWQTVPLDSKVNWLRNAPEKQTIAVNRWYSEGTYRCSQAGHYLLSNIQEKNQSFLDQVSQCYSGTHWRDKLYKKIFSSKGHLDKIKSSYFASNAFTAPVLRLPRKVEVESYDGDAQREYGNSLHHFVWTLLNYKNYAYFKCTLFDMLTYNATTCGPETLNRSDIHAFLYCAALTANQQISKKDSYVTNDKPPTLPANITDLLCTLTQMKWWDCAYKFSQNELGTELTDIRATLSRGIEVVRCIDNHGLDPELLCTLGRIFSERAKMSTNVDEKAQLEIRAGLYYSSAVPLLEKLRSKIVVKFLDKRMFDYTHKDLGTKELNALLEECKLYVAVNHFSEGEYDKVIEILSNLKSPQALYHLSQTYKKIASEENNLSRDPETKSKYAALLSKAKMFAYKALDRLRDSESNKNHPLYSDTQELIEDIETQMNKIDTDYNTANNDGDARYSSEENVSGESELPIRGNSHIFRNISSTPKAVHNANATNYRTAMDSQILENSRIDQQYLGRIENEIKNLQKRDSTIGDFMEQTRNWFDENRKMGNQIISTIQSNMQNTTDQFKLLKISVDQVKDQIDECRNECKDVSELKKQVAELKKEVGKLKKASSEQTIDDSDLYNLDEEYRTNDSASSFAAQLPFAPSQVLPSFNQRLVPPFPVPPNPYQLYNQSLYNLYNQYSQFAQPSSVPGAQPMFDPARTQVNYPGVYPTPDQMYLDVAHLVPPNLSNAPPVPSVPVVPTLSSVPTMPGVSSVAVPPIVTTVTMSKTASSTETKDTSRSLPVNVVITSSDPLPTCTTTPAPILSVTIPPKHIKNTPHNYQIQLPSTTETKVSPPVFVFPAQNKTATTNPVTNWNQSSVFKTTPVCSTSTFSSLLNSTTTAPKLGGDTFDSSKSVVDGPLFGGYSPNTSLNKSRTLSERSNTSVENYDPCPDFKPIVPLPAEVKVTTGEEDEYVIFSSRAKLFRFVDKQWKERGLGEMKLLKHKTTGKVRVLMRREQVHKICANHIITAEMEIKQMMNETKAYFWVANDFADETVVLEKFCIRFKTADIAQDFYNAFEKARQESMLNKTLSPVVPKGDSKLEAPKTSSSPLTTPNKDNTAQSTPAKAVVGGFTFSSTPTFKPVSDDAKPETNSQEVASSKANVFSGLSFKTTTSSPFTNLFGNSTFADANSSNNTTQASEPTKFNTSDQVEEYEPNVEFKPVVPLPALVDQKTGEEDETVLFEHRAKLLRFDAAAKEWKERGLGNIKLLVHKDNIQKVRLLMRREQIMKVCCNHALTNEMVFQKMPNLDKAVTWCAKDFSEGELVAETFCLRFKTIQLCDEFIEAVKSAQSKMKDESKAAKEEKNAAKQNNQTGFGEMFKPKAGSWHCDACYTNNLESFAKCACCETPKPNSSATSSAPTVVTNANTETKPVVTIGWGDKFKPKAGSWECKDCLVRNDPTLENCSACNSPKDPTKAKTSIKLTSDNAPKFNFGIPKTTTNEEKPSSVFSATSQGQPAGTGADLFKPSVPTSEVNNKTSIFGTGSVGPQFRFGIPPAANDQKPSAATTSIFDGTGAHKFSFGVPSNNLETTPISFGDPKPVANNVVFDAPKTTTESQAVDFSFKKNEELSTPVKPALLPTPQTDSSSNVSFGFKESGTFDFVFKPKTPTKGKSPAKSPHSQGDGDESDGNEYAAEDECYHPFTPVIPLPDKVEVVTGEENETELYGQLAKLYRFSSGEWKERGKGIVKILKHKDTGKLRAVMRREQVLKICLNHALTSEIIYNVKDEKSWQFIVNDFSEGELNLEHFCLRFKSKEVALEFKEAIDNALQGKPVTKKEVIDKKDKDESDDVVFVSEIQATTEEKQKAKELMLPENFFTYKNKEPCQGCRGCNESEDSSACATDSQASTVVDAKDVTLTAESNVPTSEQKPVTVAATIKASLANASTPMKTTAPLFQSPTNSIYGTPSNFEKTVDTSIFRTPLGSIGSNAKTPTSTSSQSSFGSNTTNKENTFIQKPSIFSGFGEQTMLFGSPQNTAASIFGSVDTQVTTGAKNSLLAPPRLSNINTSNENQPESKSNFGIAPTKFVFSDTKQTPPTTNSTTDKGLSFNRSVLEFSAANTKTENQNNSVKSIFGDDNKSENLFTSVNQGSIFGPGALANSQSKIGTGIFGSAGMSAFGSLSSQNPLFGSGKSIFGSSNPAPTSNTPAAANAEQPKVESVSLNAGVDQKPKEPAAEPQPPKEEAPFSVDNSLSFAALSSGTGSGFGIKTIQKQPDFKWEGAGQKLFVAKPGNQSGDKSKNEGEGDESGAGADEEYDPHYEPIVPLPDKIVVTTGEEDEEKIYGERCKLYRYDEKSREWKERGVGEMKVLYYPERKTYRLLLRREQVHKAVLNMLLYIDLQLLPMKNTDRAWTWAGRNFAENPAGEQETLAVRFKSVDQATVFHDKIVECVRKLQAAAAQAVREEKESEPPVAENTVTKLRLPKHLEESARADNALTAQVFQRPSVIASGQEAAANANTTGNTTADDTGSSVNEVFKQVHFQESEEDHDDEEEDYDYDGYYNEDEEESAAYYTCDGEAIVRQGNNETTCSNAHIQVLFDQEIYSPKILVTDASTGEILADMLIYTDTEFQMSGDSCVWSGTDYTSNDPVDKTVTVNFYDSETAMQFYDSCETSKAATYASTDPES</sequence>
<feature type="coiled-coil region" evidence="7">
    <location>
        <begin position="881"/>
        <end position="925"/>
    </location>
</feature>
<accession>A0AAD7YYG4</accession>
<dbReference type="SUPFAM" id="SSF48452">
    <property type="entry name" value="TPR-like"/>
    <property type="match status" value="1"/>
</dbReference>
<dbReference type="GO" id="GO:0005096">
    <property type="term" value="F:GTPase activator activity"/>
    <property type="evidence" value="ECO:0007669"/>
    <property type="project" value="TreeGrafter"/>
</dbReference>
<dbReference type="InterPro" id="IPR011990">
    <property type="entry name" value="TPR-like_helical_dom_sf"/>
</dbReference>
<dbReference type="SUPFAM" id="SSF90209">
    <property type="entry name" value="Ran binding protein zinc finger-like"/>
    <property type="match status" value="2"/>
</dbReference>
<feature type="compositionally biased region" description="Low complexity" evidence="8">
    <location>
        <begin position="2285"/>
        <end position="2300"/>
    </location>
</feature>
<dbReference type="SUPFAM" id="SSF50729">
    <property type="entry name" value="PH domain-like"/>
    <property type="match status" value="4"/>
</dbReference>
<dbReference type="Pfam" id="PF00641">
    <property type="entry name" value="Zn_ribbon_RanBP"/>
    <property type="match status" value="1"/>
</dbReference>
<dbReference type="PROSITE" id="PS01358">
    <property type="entry name" value="ZF_RANBP2_1"/>
    <property type="match status" value="2"/>
</dbReference>
<keyword evidence="2" id="KW-0479">Metal-binding</keyword>
<dbReference type="PANTHER" id="PTHR23138:SF179">
    <property type="entry name" value="NUCLEAR PORE COMPLEX PROTEIN"/>
    <property type="match status" value="1"/>
</dbReference>
<dbReference type="GO" id="GO:0005737">
    <property type="term" value="C:cytoplasm"/>
    <property type="evidence" value="ECO:0007669"/>
    <property type="project" value="TreeGrafter"/>
</dbReference>
<feature type="compositionally biased region" description="Polar residues" evidence="8">
    <location>
        <begin position="1401"/>
        <end position="1420"/>
    </location>
</feature>
<dbReference type="SMART" id="SM00160">
    <property type="entry name" value="RanBD"/>
    <property type="match status" value="4"/>
</dbReference>
<feature type="domain" description="RanBP2-type" evidence="10">
    <location>
        <begin position="1740"/>
        <end position="1769"/>
    </location>
</feature>
<keyword evidence="7" id="KW-0175">Coiled coil</keyword>
<dbReference type="SMART" id="SM00028">
    <property type="entry name" value="TPR"/>
    <property type="match status" value="1"/>
</dbReference>
<dbReference type="SMART" id="SM00547">
    <property type="entry name" value="ZnF_RBZ"/>
    <property type="match status" value="2"/>
</dbReference>
<evidence type="ECO:0000313" key="11">
    <source>
        <dbReference type="EMBL" id="KAJ8733952.1"/>
    </source>
</evidence>
<evidence type="ECO:0000256" key="8">
    <source>
        <dbReference type="SAM" id="MobiDB-lite"/>
    </source>
</evidence>
<feature type="compositionally biased region" description="Basic and acidic residues" evidence="8">
    <location>
        <begin position="2520"/>
        <end position="2536"/>
    </location>
</feature>